<accession>A0ABW6H5M3</accession>
<proteinExistence type="predicted"/>
<evidence type="ECO:0000259" key="5">
    <source>
        <dbReference type="PROSITE" id="PS50977"/>
    </source>
</evidence>
<evidence type="ECO:0000256" key="1">
    <source>
        <dbReference type="ARBA" id="ARBA00023015"/>
    </source>
</evidence>
<dbReference type="Gene3D" id="1.10.10.60">
    <property type="entry name" value="Homeodomain-like"/>
    <property type="match status" value="1"/>
</dbReference>
<dbReference type="PANTHER" id="PTHR47506">
    <property type="entry name" value="TRANSCRIPTIONAL REGULATORY PROTEIN"/>
    <property type="match status" value="1"/>
</dbReference>
<keyword evidence="2 4" id="KW-0238">DNA-binding</keyword>
<dbReference type="PANTHER" id="PTHR47506:SF1">
    <property type="entry name" value="HTH-TYPE TRANSCRIPTIONAL REGULATOR YJDC"/>
    <property type="match status" value="1"/>
</dbReference>
<dbReference type="Gene3D" id="1.10.357.10">
    <property type="entry name" value="Tetracycline Repressor, domain 2"/>
    <property type="match status" value="1"/>
</dbReference>
<evidence type="ECO:0000313" key="7">
    <source>
        <dbReference type="Proteomes" id="UP001599756"/>
    </source>
</evidence>
<dbReference type="InterPro" id="IPR001647">
    <property type="entry name" value="HTH_TetR"/>
</dbReference>
<dbReference type="EMBL" id="JBHYTS010000018">
    <property type="protein sequence ID" value="MFE1751671.1"/>
    <property type="molecule type" value="Genomic_DNA"/>
</dbReference>
<feature type="DNA-binding region" description="H-T-H motif" evidence="4">
    <location>
        <begin position="37"/>
        <end position="56"/>
    </location>
</feature>
<feature type="domain" description="HTH tetR-type" evidence="5">
    <location>
        <begin position="14"/>
        <end position="74"/>
    </location>
</feature>
<evidence type="ECO:0000313" key="6">
    <source>
        <dbReference type="EMBL" id="MFE1751671.1"/>
    </source>
</evidence>
<evidence type="ECO:0000256" key="4">
    <source>
        <dbReference type="PROSITE-ProRule" id="PRU00335"/>
    </source>
</evidence>
<dbReference type="Proteomes" id="UP001599756">
    <property type="component" value="Unassembled WGS sequence"/>
</dbReference>
<evidence type="ECO:0000256" key="2">
    <source>
        <dbReference type="ARBA" id="ARBA00023125"/>
    </source>
</evidence>
<keyword evidence="3" id="KW-0804">Transcription</keyword>
<dbReference type="RefSeq" id="WP_381806862.1">
    <property type="nucleotide sequence ID" value="NZ_JBHYTS010000018.1"/>
</dbReference>
<keyword evidence="7" id="KW-1185">Reference proteome</keyword>
<gene>
    <name evidence="6" type="ORF">ACFW88_14170</name>
</gene>
<comment type="caution">
    <text evidence="6">The sequence shown here is derived from an EMBL/GenBank/DDBJ whole genome shotgun (WGS) entry which is preliminary data.</text>
</comment>
<organism evidence="6 7">
    <name type="scientific">Streptomyces anandii</name>
    <dbReference type="NCBI Taxonomy" id="285454"/>
    <lineage>
        <taxon>Bacteria</taxon>
        <taxon>Bacillati</taxon>
        <taxon>Actinomycetota</taxon>
        <taxon>Actinomycetes</taxon>
        <taxon>Kitasatosporales</taxon>
        <taxon>Streptomycetaceae</taxon>
        <taxon>Streptomyces</taxon>
    </lineage>
</organism>
<dbReference type="PRINTS" id="PR00455">
    <property type="entry name" value="HTHTETR"/>
</dbReference>
<sequence>MPKINASTVAEHRAQQREALIGAAIDILVNEGAAAVTPAAVGARAGLARSSVYQYFTSSADLLATITEEAFRRSNEALAHAMAAANGPVERVEAFFRESLRLGAEGAHRPAAALMGAGLPPACQDRLRELHLEQVEPFRAAVRQLGAPEPALTADLIAGMLHTALAAVEGGAPLDTVTERTLVLVRRCLAPLGGVARATEECPSRSSSPTPADAE</sequence>
<dbReference type="Pfam" id="PF00440">
    <property type="entry name" value="TetR_N"/>
    <property type="match status" value="1"/>
</dbReference>
<name>A0ABW6H5M3_9ACTN</name>
<evidence type="ECO:0000256" key="3">
    <source>
        <dbReference type="ARBA" id="ARBA00023163"/>
    </source>
</evidence>
<protein>
    <submittedName>
        <fullName evidence="6">TetR/AcrR family transcriptional regulator</fullName>
    </submittedName>
</protein>
<reference evidence="6 7" key="1">
    <citation type="submission" date="2024-09" db="EMBL/GenBank/DDBJ databases">
        <title>The Natural Products Discovery Center: Release of the First 8490 Sequenced Strains for Exploring Actinobacteria Biosynthetic Diversity.</title>
        <authorList>
            <person name="Kalkreuter E."/>
            <person name="Kautsar S.A."/>
            <person name="Yang D."/>
            <person name="Bader C.D."/>
            <person name="Teijaro C.N."/>
            <person name="Fluegel L."/>
            <person name="Davis C.M."/>
            <person name="Simpson J.R."/>
            <person name="Lauterbach L."/>
            <person name="Steele A.D."/>
            <person name="Gui C."/>
            <person name="Meng S."/>
            <person name="Li G."/>
            <person name="Viehrig K."/>
            <person name="Ye F."/>
            <person name="Su P."/>
            <person name="Kiefer A.F."/>
            <person name="Nichols A."/>
            <person name="Cepeda A.J."/>
            <person name="Yan W."/>
            <person name="Fan B."/>
            <person name="Jiang Y."/>
            <person name="Adhikari A."/>
            <person name="Zheng C.-J."/>
            <person name="Schuster L."/>
            <person name="Cowan T.M."/>
            <person name="Smanski M.J."/>
            <person name="Chevrette M.G."/>
            <person name="De Carvalho L.P.S."/>
            <person name="Shen B."/>
        </authorList>
    </citation>
    <scope>NUCLEOTIDE SEQUENCE [LARGE SCALE GENOMIC DNA]</scope>
    <source>
        <strain evidence="6 7">NPDC059500</strain>
    </source>
</reference>
<dbReference type="PROSITE" id="PS50977">
    <property type="entry name" value="HTH_TETR_2"/>
    <property type="match status" value="1"/>
</dbReference>
<dbReference type="SUPFAM" id="SSF46689">
    <property type="entry name" value="Homeodomain-like"/>
    <property type="match status" value="1"/>
</dbReference>
<keyword evidence="1" id="KW-0805">Transcription regulation</keyword>
<dbReference type="InterPro" id="IPR009057">
    <property type="entry name" value="Homeodomain-like_sf"/>
</dbReference>